<reference evidence="2 3" key="1">
    <citation type="submission" date="2020-07" db="EMBL/GenBank/DDBJ databases">
        <title>Sequencing the genomes of 1000 actinobacteria strains.</title>
        <authorList>
            <person name="Klenk H.-P."/>
        </authorList>
    </citation>
    <scope>NUCLEOTIDE SEQUENCE [LARGE SCALE GENOMIC DNA]</scope>
    <source>
        <strain evidence="2 3">DSM 45876</strain>
    </source>
</reference>
<evidence type="ECO:0000313" key="2">
    <source>
        <dbReference type="EMBL" id="NYH43504.1"/>
    </source>
</evidence>
<feature type="region of interest" description="Disordered" evidence="1">
    <location>
        <begin position="1"/>
        <end position="30"/>
    </location>
</feature>
<dbReference type="Proteomes" id="UP000523545">
    <property type="component" value="Unassembled WGS sequence"/>
</dbReference>
<dbReference type="EMBL" id="JACCHK010000001">
    <property type="protein sequence ID" value="NYH43504.1"/>
    <property type="molecule type" value="Genomic_DNA"/>
</dbReference>
<name>A0A7Y9X1U3_9ACTN</name>
<dbReference type="AlphaFoldDB" id="A0A7Y9X1U3"/>
<keyword evidence="3" id="KW-1185">Reference proteome</keyword>
<accession>A0A7Y9X1U3</accession>
<proteinExistence type="predicted"/>
<organism evidence="2 3">
    <name type="scientific">Micromonospora jinlongensis</name>
    <dbReference type="NCBI Taxonomy" id="1287877"/>
    <lineage>
        <taxon>Bacteria</taxon>
        <taxon>Bacillati</taxon>
        <taxon>Actinomycetota</taxon>
        <taxon>Actinomycetes</taxon>
        <taxon>Micromonosporales</taxon>
        <taxon>Micromonosporaceae</taxon>
        <taxon>Micromonospora</taxon>
    </lineage>
</organism>
<gene>
    <name evidence="2" type="ORF">HNR22_003231</name>
</gene>
<evidence type="ECO:0000256" key="1">
    <source>
        <dbReference type="SAM" id="MobiDB-lite"/>
    </source>
</evidence>
<protein>
    <submittedName>
        <fullName evidence="2">Uncharacterized protein</fullName>
    </submittedName>
</protein>
<sequence length="87" mass="9686">MSESEPREERAKRAVRDVHRAATRHQDADLHEAAVEISRMAGELGHDPGSIEDWRRCPVCGAEPGALCIQVPGHDMVDGVHPERIRQ</sequence>
<comment type="caution">
    <text evidence="2">The sequence shown here is derived from an EMBL/GenBank/DDBJ whole genome shotgun (WGS) entry which is preliminary data.</text>
</comment>
<dbReference type="RefSeq" id="WP_179781043.1">
    <property type="nucleotide sequence ID" value="NZ_JACCHK010000001.1"/>
</dbReference>
<evidence type="ECO:0000313" key="3">
    <source>
        <dbReference type="Proteomes" id="UP000523545"/>
    </source>
</evidence>